<comment type="caution">
    <text evidence="1">The sequence shown here is derived from an EMBL/GenBank/DDBJ whole genome shotgun (WGS) entry which is preliminary data.</text>
</comment>
<reference evidence="1 2" key="1">
    <citation type="journal article" date="2019" name="Commun. Biol.">
        <title>The bagworm genome reveals a unique fibroin gene that provides high tensile strength.</title>
        <authorList>
            <person name="Kono N."/>
            <person name="Nakamura H."/>
            <person name="Ohtoshi R."/>
            <person name="Tomita M."/>
            <person name="Numata K."/>
            <person name="Arakawa K."/>
        </authorList>
    </citation>
    <scope>NUCLEOTIDE SEQUENCE [LARGE SCALE GENOMIC DNA]</scope>
</reference>
<organism evidence="1 2">
    <name type="scientific">Eumeta variegata</name>
    <name type="common">Bagworm moth</name>
    <name type="synonym">Eumeta japonica</name>
    <dbReference type="NCBI Taxonomy" id="151549"/>
    <lineage>
        <taxon>Eukaryota</taxon>
        <taxon>Metazoa</taxon>
        <taxon>Ecdysozoa</taxon>
        <taxon>Arthropoda</taxon>
        <taxon>Hexapoda</taxon>
        <taxon>Insecta</taxon>
        <taxon>Pterygota</taxon>
        <taxon>Neoptera</taxon>
        <taxon>Endopterygota</taxon>
        <taxon>Lepidoptera</taxon>
        <taxon>Glossata</taxon>
        <taxon>Ditrysia</taxon>
        <taxon>Tineoidea</taxon>
        <taxon>Psychidae</taxon>
        <taxon>Oiketicinae</taxon>
        <taxon>Eumeta</taxon>
    </lineage>
</organism>
<proteinExistence type="predicted"/>
<accession>A0A4C1X5G7</accession>
<name>A0A4C1X5G7_EUMVA</name>
<dbReference type="AlphaFoldDB" id="A0A4C1X5G7"/>
<keyword evidence="2" id="KW-1185">Reference proteome</keyword>
<dbReference type="EMBL" id="BGZK01000733">
    <property type="protein sequence ID" value="GBP58393.1"/>
    <property type="molecule type" value="Genomic_DNA"/>
</dbReference>
<evidence type="ECO:0000313" key="1">
    <source>
        <dbReference type="EMBL" id="GBP58393.1"/>
    </source>
</evidence>
<protein>
    <submittedName>
        <fullName evidence="1">Uncharacterized protein</fullName>
    </submittedName>
</protein>
<gene>
    <name evidence="1" type="ORF">EVAR_40963_1</name>
</gene>
<evidence type="ECO:0000313" key="2">
    <source>
        <dbReference type="Proteomes" id="UP000299102"/>
    </source>
</evidence>
<dbReference type="Proteomes" id="UP000299102">
    <property type="component" value="Unassembled WGS sequence"/>
</dbReference>
<sequence length="98" mass="11221">MSNLIQTNKICGAASMGGTRDGYHSITTKNISSRYAIYHRFYELLLVKEKKGKEDVWLRFFSYVFFCEFTMYDRVNSGVTPESVPVQAAPAASSWLRH</sequence>